<dbReference type="CDD" id="cd02966">
    <property type="entry name" value="TlpA_like_family"/>
    <property type="match status" value="1"/>
</dbReference>
<dbReference type="SUPFAM" id="SSF52833">
    <property type="entry name" value="Thioredoxin-like"/>
    <property type="match status" value="1"/>
</dbReference>
<dbReference type="RefSeq" id="WP_009129592.1">
    <property type="nucleotide sequence ID" value="NZ_CABKRN010000002.1"/>
</dbReference>
<organism evidence="2 3">
    <name type="scientific">Bacteroides oleiciplenus</name>
    <dbReference type="NCBI Taxonomy" id="626931"/>
    <lineage>
        <taxon>Bacteria</taxon>
        <taxon>Pseudomonadati</taxon>
        <taxon>Bacteroidota</taxon>
        <taxon>Bacteroidia</taxon>
        <taxon>Bacteroidales</taxon>
        <taxon>Bacteroidaceae</taxon>
        <taxon>Bacteroides</taxon>
    </lineage>
</organism>
<sequence>MMKKISFLIGVFFVFSTLVTYAQVLPDVKVENTRNEIISTKILVDGKPFILSFWGVTCKPCITELNTLNELLEEWREEVDFNIVAVSIDDSRFTARARSMAKGFGWDFICLFDKNQNLKRAMNVSLTPQTYIVDGNGKIVYSHSGYTPGSELELLEKLKELQKK</sequence>
<evidence type="ECO:0000259" key="1">
    <source>
        <dbReference type="PROSITE" id="PS51352"/>
    </source>
</evidence>
<dbReference type="InterPro" id="IPR000866">
    <property type="entry name" value="AhpC/TSA"/>
</dbReference>
<dbReference type="InterPro" id="IPR050553">
    <property type="entry name" value="Thioredoxin_ResA/DsbE_sf"/>
</dbReference>
<evidence type="ECO:0000313" key="2">
    <source>
        <dbReference type="EMBL" id="RGN39302.1"/>
    </source>
</evidence>
<dbReference type="Proteomes" id="UP000260983">
    <property type="component" value="Unassembled WGS sequence"/>
</dbReference>
<gene>
    <name evidence="2" type="ORF">DXB65_02945</name>
</gene>
<accession>A0A3E5BNT6</accession>
<dbReference type="PANTHER" id="PTHR42852">
    <property type="entry name" value="THIOL:DISULFIDE INTERCHANGE PROTEIN DSBE"/>
    <property type="match status" value="1"/>
</dbReference>
<dbReference type="InterPro" id="IPR013766">
    <property type="entry name" value="Thioredoxin_domain"/>
</dbReference>
<name>A0A3E5BNT6_9BACE</name>
<protein>
    <submittedName>
        <fullName evidence="2">TlpA family protein disulfide reductase</fullName>
    </submittedName>
</protein>
<dbReference type="EMBL" id="QSUL01000002">
    <property type="protein sequence ID" value="RGN39302.1"/>
    <property type="molecule type" value="Genomic_DNA"/>
</dbReference>
<dbReference type="PANTHER" id="PTHR42852:SF17">
    <property type="entry name" value="THIOREDOXIN-LIKE PROTEIN HI_1115"/>
    <property type="match status" value="1"/>
</dbReference>
<dbReference type="GO" id="GO:0016209">
    <property type="term" value="F:antioxidant activity"/>
    <property type="evidence" value="ECO:0007669"/>
    <property type="project" value="InterPro"/>
</dbReference>
<dbReference type="GO" id="GO:0016491">
    <property type="term" value="F:oxidoreductase activity"/>
    <property type="evidence" value="ECO:0007669"/>
    <property type="project" value="InterPro"/>
</dbReference>
<proteinExistence type="predicted"/>
<feature type="domain" description="Thioredoxin" evidence="1">
    <location>
        <begin position="19"/>
        <end position="163"/>
    </location>
</feature>
<dbReference type="InterPro" id="IPR036249">
    <property type="entry name" value="Thioredoxin-like_sf"/>
</dbReference>
<evidence type="ECO:0000313" key="3">
    <source>
        <dbReference type="Proteomes" id="UP000260983"/>
    </source>
</evidence>
<dbReference type="Gene3D" id="3.40.30.10">
    <property type="entry name" value="Glutaredoxin"/>
    <property type="match status" value="1"/>
</dbReference>
<reference evidence="2 3" key="1">
    <citation type="submission" date="2018-08" db="EMBL/GenBank/DDBJ databases">
        <title>A genome reference for cultivated species of the human gut microbiota.</title>
        <authorList>
            <person name="Zou Y."/>
            <person name="Xue W."/>
            <person name="Luo G."/>
        </authorList>
    </citation>
    <scope>NUCLEOTIDE SEQUENCE [LARGE SCALE GENOMIC DNA]</scope>
    <source>
        <strain evidence="2 3">OM05-15BH</strain>
    </source>
</reference>
<dbReference type="AlphaFoldDB" id="A0A3E5BNT6"/>
<dbReference type="PROSITE" id="PS51352">
    <property type="entry name" value="THIOREDOXIN_2"/>
    <property type="match status" value="1"/>
</dbReference>
<comment type="caution">
    <text evidence="2">The sequence shown here is derived from an EMBL/GenBank/DDBJ whole genome shotgun (WGS) entry which is preliminary data.</text>
</comment>
<dbReference type="Pfam" id="PF00578">
    <property type="entry name" value="AhpC-TSA"/>
    <property type="match status" value="1"/>
</dbReference>